<protein>
    <submittedName>
        <fullName evidence="3">DUF3017 domain-containing protein</fullName>
    </submittedName>
</protein>
<reference evidence="3 4" key="1">
    <citation type="submission" date="2023-03" db="EMBL/GenBank/DDBJ databases">
        <title>Draft genome sequence of Streptomyces sp. RB6PN23 isolated from peat swamp forest in Thailand.</title>
        <authorList>
            <person name="Klaysubun C."/>
            <person name="Duangmal K."/>
        </authorList>
    </citation>
    <scope>NUCLEOTIDE SEQUENCE [LARGE SCALE GENOMIC DNA]</scope>
    <source>
        <strain evidence="3 4">RB6PN23</strain>
    </source>
</reference>
<keyword evidence="2" id="KW-1133">Transmembrane helix</keyword>
<evidence type="ECO:0000313" key="3">
    <source>
        <dbReference type="EMBL" id="MDF3291105.1"/>
    </source>
</evidence>
<gene>
    <name evidence="3" type="ORF">P3G67_18070</name>
</gene>
<accession>A0ABT5ZMQ2</accession>
<proteinExistence type="predicted"/>
<organism evidence="3 4">
    <name type="scientific">Streptomyces silvisoli</name>
    <dbReference type="NCBI Taxonomy" id="3034235"/>
    <lineage>
        <taxon>Bacteria</taxon>
        <taxon>Bacillati</taxon>
        <taxon>Actinomycetota</taxon>
        <taxon>Actinomycetes</taxon>
        <taxon>Kitasatosporales</taxon>
        <taxon>Streptomycetaceae</taxon>
        <taxon>Streptomyces</taxon>
    </lineage>
</organism>
<feature type="compositionally biased region" description="Low complexity" evidence="1">
    <location>
        <begin position="32"/>
        <end position="80"/>
    </location>
</feature>
<name>A0ABT5ZMQ2_9ACTN</name>
<sequence length="206" mass="20243">MAGTDPRGAAPGPNGAGAKANGTAAKLKDTAARATAAAKQPDGAGAEANGTAAKANGAGAKANGTAGRATGKPAAKAGAPSHRFPEVTQDTARPEGGGRAAGGAAPAPARQWPLLTVLGGVALGLAITAAGGFRVGLILVGACLLLGAVLRWLLPEVGMLAVRSRFTDLITYGGLGSAIVLLALMIQPKPILHLPFLDDIVHFAVR</sequence>
<feature type="transmembrane region" description="Helical" evidence="2">
    <location>
        <begin position="166"/>
        <end position="186"/>
    </location>
</feature>
<evidence type="ECO:0000256" key="1">
    <source>
        <dbReference type="SAM" id="MobiDB-lite"/>
    </source>
</evidence>
<keyword evidence="2" id="KW-0472">Membrane</keyword>
<feature type="transmembrane region" description="Helical" evidence="2">
    <location>
        <begin position="112"/>
        <end position="130"/>
    </location>
</feature>
<dbReference type="EMBL" id="JARJBC010000010">
    <property type="protein sequence ID" value="MDF3291105.1"/>
    <property type="molecule type" value="Genomic_DNA"/>
</dbReference>
<feature type="compositionally biased region" description="Low complexity" evidence="1">
    <location>
        <begin position="8"/>
        <end position="25"/>
    </location>
</feature>
<feature type="transmembrane region" description="Helical" evidence="2">
    <location>
        <begin position="136"/>
        <end position="154"/>
    </location>
</feature>
<dbReference type="Proteomes" id="UP001216579">
    <property type="component" value="Unassembled WGS sequence"/>
</dbReference>
<dbReference type="InterPro" id="IPR021385">
    <property type="entry name" value="DUF3017"/>
</dbReference>
<evidence type="ECO:0000256" key="2">
    <source>
        <dbReference type="SAM" id="Phobius"/>
    </source>
</evidence>
<keyword evidence="2" id="KW-0812">Transmembrane</keyword>
<feature type="region of interest" description="Disordered" evidence="1">
    <location>
        <begin position="1"/>
        <end position="106"/>
    </location>
</feature>
<comment type="caution">
    <text evidence="3">The sequence shown here is derived from an EMBL/GenBank/DDBJ whole genome shotgun (WGS) entry which is preliminary data.</text>
</comment>
<dbReference type="RefSeq" id="WP_276094366.1">
    <property type="nucleotide sequence ID" value="NZ_JARJBC010000010.1"/>
</dbReference>
<evidence type="ECO:0000313" key="4">
    <source>
        <dbReference type="Proteomes" id="UP001216579"/>
    </source>
</evidence>
<keyword evidence="4" id="KW-1185">Reference proteome</keyword>
<dbReference type="Pfam" id="PF11222">
    <property type="entry name" value="DUF3017"/>
    <property type="match status" value="1"/>
</dbReference>